<evidence type="ECO:0008006" key="4">
    <source>
        <dbReference type="Google" id="ProtNLM"/>
    </source>
</evidence>
<name>A0A9P6B0N1_9AGAM</name>
<evidence type="ECO:0000256" key="1">
    <source>
        <dbReference type="SAM" id="MobiDB-lite"/>
    </source>
</evidence>
<feature type="region of interest" description="Disordered" evidence="1">
    <location>
        <begin position="454"/>
        <end position="475"/>
    </location>
</feature>
<dbReference type="Proteomes" id="UP000886523">
    <property type="component" value="Unassembled WGS sequence"/>
</dbReference>
<gene>
    <name evidence="2" type="ORF">BS47DRAFT_1360948</name>
</gene>
<dbReference type="EMBL" id="MU128949">
    <property type="protein sequence ID" value="KAF9515501.1"/>
    <property type="molecule type" value="Genomic_DNA"/>
</dbReference>
<evidence type="ECO:0000313" key="2">
    <source>
        <dbReference type="EMBL" id="KAF9515501.1"/>
    </source>
</evidence>
<feature type="region of interest" description="Disordered" evidence="1">
    <location>
        <begin position="361"/>
        <end position="397"/>
    </location>
</feature>
<accession>A0A9P6B0N1</accession>
<organism evidence="2 3">
    <name type="scientific">Hydnum rufescens UP504</name>
    <dbReference type="NCBI Taxonomy" id="1448309"/>
    <lineage>
        <taxon>Eukaryota</taxon>
        <taxon>Fungi</taxon>
        <taxon>Dikarya</taxon>
        <taxon>Basidiomycota</taxon>
        <taxon>Agaricomycotina</taxon>
        <taxon>Agaricomycetes</taxon>
        <taxon>Cantharellales</taxon>
        <taxon>Hydnaceae</taxon>
        <taxon>Hydnum</taxon>
    </lineage>
</organism>
<proteinExistence type="predicted"/>
<comment type="caution">
    <text evidence="2">The sequence shown here is derived from an EMBL/GenBank/DDBJ whole genome shotgun (WGS) entry which is preliminary data.</text>
</comment>
<keyword evidence="3" id="KW-1185">Reference proteome</keyword>
<protein>
    <recommendedName>
        <fullName evidence="4">DDE-1 domain-containing protein</fullName>
    </recommendedName>
</protein>
<reference evidence="2" key="1">
    <citation type="journal article" date="2020" name="Nat. Commun.">
        <title>Large-scale genome sequencing of mycorrhizal fungi provides insights into the early evolution of symbiotic traits.</title>
        <authorList>
            <person name="Miyauchi S."/>
            <person name="Kiss E."/>
            <person name="Kuo A."/>
            <person name="Drula E."/>
            <person name="Kohler A."/>
            <person name="Sanchez-Garcia M."/>
            <person name="Morin E."/>
            <person name="Andreopoulos B."/>
            <person name="Barry K.W."/>
            <person name="Bonito G."/>
            <person name="Buee M."/>
            <person name="Carver A."/>
            <person name="Chen C."/>
            <person name="Cichocki N."/>
            <person name="Clum A."/>
            <person name="Culley D."/>
            <person name="Crous P.W."/>
            <person name="Fauchery L."/>
            <person name="Girlanda M."/>
            <person name="Hayes R.D."/>
            <person name="Keri Z."/>
            <person name="LaButti K."/>
            <person name="Lipzen A."/>
            <person name="Lombard V."/>
            <person name="Magnuson J."/>
            <person name="Maillard F."/>
            <person name="Murat C."/>
            <person name="Nolan M."/>
            <person name="Ohm R.A."/>
            <person name="Pangilinan J."/>
            <person name="Pereira M.F."/>
            <person name="Perotto S."/>
            <person name="Peter M."/>
            <person name="Pfister S."/>
            <person name="Riley R."/>
            <person name="Sitrit Y."/>
            <person name="Stielow J.B."/>
            <person name="Szollosi G."/>
            <person name="Zifcakova L."/>
            <person name="Stursova M."/>
            <person name="Spatafora J.W."/>
            <person name="Tedersoo L."/>
            <person name="Vaario L.M."/>
            <person name="Yamada A."/>
            <person name="Yan M."/>
            <person name="Wang P."/>
            <person name="Xu J."/>
            <person name="Bruns T."/>
            <person name="Baldrian P."/>
            <person name="Vilgalys R."/>
            <person name="Dunand C."/>
            <person name="Henrissat B."/>
            <person name="Grigoriev I.V."/>
            <person name="Hibbett D."/>
            <person name="Nagy L.G."/>
            <person name="Martin F.M."/>
        </authorList>
    </citation>
    <scope>NUCLEOTIDE SEQUENCE</scope>
    <source>
        <strain evidence="2">UP504</strain>
    </source>
</reference>
<sequence length="475" mass="53454">MEHINMKWTTNLETIRAAAVNPATIEHWFKLVEAQFNQYHFEPQNIYGMDESGFPFGTGQPVKVVTRKTRKCQHIQRDGNHKNVSVIVTICANDTSLPPTVIFQAWEVKDDWHIGDPLKASDKGSWGSMTSSAHATHILQGLDVVAFAALKAAWMTARDAWNAKNWPKTLNKDTFLQVYGAAHVQALMKETILSSFAKTGIWPFNPDIISPEQLAPSIEHSTSAQLPLPVPSPIKRVMYLHNQLMSQHFEHENSPDDFDESQDIHMHECDDSGIILDPALGPRLDPTLHTPVTPTRDQAMPPAFARAQRRAVDALKSSFSFSSSSSFIVSSSPLQSTFKLPEHAYGRVADLPKVDWSLTKTPTKPWRSQKEVEESESAVRAQLKAAEDKEKSTKKKREVAKEWKKFKGIQDAMLTKWQEEKAQHKAARELIPKAPKVVLKKDWMREKYPEMLIELTAGGSGNGDRSEGEDEEMEA</sequence>
<dbReference type="AlphaFoldDB" id="A0A9P6B0N1"/>
<evidence type="ECO:0000313" key="3">
    <source>
        <dbReference type="Proteomes" id="UP000886523"/>
    </source>
</evidence>
<dbReference type="OrthoDB" id="2917041at2759"/>